<name>B1ZYS0_OPITP</name>
<dbReference type="OrthoDB" id="194643at2"/>
<dbReference type="InterPro" id="IPR026577">
    <property type="entry name" value="SeqA_DNA-bd_C"/>
</dbReference>
<evidence type="ECO:0000313" key="2">
    <source>
        <dbReference type="EMBL" id="ACB75306.1"/>
    </source>
</evidence>
<dbReference type="KEGG" id="ote:Oter_2023"/>
<gene>
    <name evidence="2" type="ordered locus">Oter_2023</name>
</gene>
<dbReference type="Gene3D" id="1.20.1380.10">
    <property type="entry name" value="Replication modulator SeqA, C-terminal DNA-binding domain"/>
    <property type="match status" value="1"/>
</dbReference>
<reference evidence="2 3" key="1">
    <citation type="journal article" date="2011" name="J. Bacteriol.">
        <title>Genome sequence of the verrucomicrobium Opitutus terrae PB90-1, an abundant inhabitant of rice paddy soil ecosystems.</title>
        <authorList>
            <person name="van Passel M.W."/>
            <person name="Kant R."/>
            <person name="Palva A."/>
            <person name="Copeland A."/>
            <person name="Lucas S."/>
            <person name="Lapidus A."/>
            <person name="Glavina del Rio T."/>
            <person name="Pitluck S."/>
            <person name="Goltsman E."/>
            <person name="Clum A."/>
            <person name="Sun H."/>
            <person name="Schmutz J."/>
            <person name="Larimer F.W."/>
            <person name="Land M.L."/>
            <person name="Hauser L."/>
            <person name="Kyrpides N."/>
            <person name="Mikhailova N."/>
            <person name="Richardson P.P."/>
            <person name="Janssen P.H."/>
            <person name="de Vos W.M."/>
            <person name="Smidt H."/>
        </authorList>
    </citation>
    <scope>NUCLEOTIDE SEQUENCE [LARGE SCALE GENOMIC DNA]</scope>
    <source>
        <strain evidence="3">DSM 11246 / JCM 15787 / PB90-1</strain>
    </source>
</reference>
<sequence length="168" mass="19042">MKKIEISEQVYDALQNLATGFHRTPDEVLASLLNLPESAPDAAEPIAAFITSVEFRSKFTDAEKYLALLGWLATKHPADFGEFIRSLEGGRKYLGLSREEILETCRHNQARQIDGTCYWAIMNIDTATKRRFLARVMEFVGYREAAIEFACAAIGMRRPARHGRLFQN</sequence>
<dbReference type="InterPro" id="IPR036835">
    <property type="entry name" value="SeqA_DNA-bd_C_sf"/>
</dbReference>
<protein>
    <recommendedName>
        <fullName evidence="1">Replication modulator SeqA C-terminal DNA-binding domain-containing protein</fullName>
    </recommendedName>
</protein>
<dbReference type="SUPFAM" id="SSF82808">
    <property type="entry name" value="Replication modulator SeqA, C-terminal DNA-binding domain"/>
    <property type="match status" value="1"/>
</dbReference>
<proteinExistence type="predicted"/>
<dbReference type="RefSeq" id="WP_012374843.1">
    <property type="nucleotide sequence ID" value="NC_010571.1"/>
</dbReference>
<organism evidence="2 3">
    <name type="scientific">Opitutus terrae (strain DSM 11246 / JCM 15787 / PB90-1)</name>
    <dbReference type="NCBI Taxonomy" id="452637"/>
    <lineage>
        <taxon>Bacteria</taxon>
        <taxon>Pseudomonadati</taxon>
        <taxon>Verrucomicrobiota</taxon>
        <taxon>Opitutia</taxon>
        <taxon>Opitutales</taxon>
        <taxon>Opitutaceae</taxon>
        <taxon>Opitutus</taxon>
    </lineage>
</organism>
<dbReference type="HOGENOM" id="CLU_1584829_0_0_0"/>
<dbReference type="EMBL" id="CP001032">
    <property type="protein sequence ID" value="ACB75306.1"/>
    <property type="molecule type" value="Genomic_DNA"/>
</dbReference>
<dbReference type="AlphaFoldDB" id="B1ZYS0"/>
<dbReference type="eggNOG" id="COG3057">
    <property type="taxonomic scope" value="Bacteria"/>
</dbReference>
<keyword evidence="3" id="KW-1185">Reference proteome</keyword>
<dbReference type="GO" id="GO:0003677">
    <property type="term" value="F:DNA binding"/>
    <property type="evidence" value="ECO:0007669"/>
    <property type="project" value="InterPro"/>
</dbReference>
<feature type="domain" description="Replication modulator SeqA C-terminal DNA-binding" evidence="1">
    <location>
        <begin position="47"/>
        <end position="149"/>
    </location>
</feature>
<dbReference type="Proteomes" id="UP000007013">
    <property type="component" value="Chromosome"/>
</dbReference>
<evidence type="ECO:0000313" key="3">
    <source>
        <dbReference type="Proteomes" id="UP000007013"/>
    </source>
</evidence>
<evidence type="ECO:0000259" key="1">
    <source>
        <dbReference type="Pfam" id="PF03925"/>
    </source>
</evidence>
<dbReference type="Pfam" id="PF03925">
    <property type="entry name" value="SeqA"/>
    <property type="match status" value="1"/>
</dbReference>
<accession>B1ZYS0</accession>
<dbReference type="STRING" id="452637.Oter_2023"/>